<keyword evidence="2" id="KW-0436">Ligase</keyword>
<dbReference type="RefSeq" id="WP_338453264.1">
    <property type="nucleotide sequence ID" value="NZ_CP137640.1"/>
</dbReference>
<dbReference type="Gene3D" id="3.30.470.30">
    <property type="entry name" value="DNA ligase/mRNA capping enzyme"/>
    <property type="match status" value="1"/>
</dbReference>
<name>A0ABZ2CL45_9BACI</name>
<feature type="domain" description="ATP-dependent DNA ligase family profile" evidence="3">
    <location>
        <begin position="2"/>
        <end position="151"/>
    </location>
</feature>
<reference evidence="4 5" key="1">
    <citation type="submission" date="2023-10" db="EMBL/GenBank/DDBJ databases">
        <title>Niallia locisalis sp.nov. isolated from a salt pond sample.</title>
        <authorList>
            <person name="Li X.-J."/>
            <person name="Dong L."/>
        </authorList>
    </citation>
    <scope>NUCLEOTIDE SEQUENCE [LARGE SCALE GENOMIC DNA]</scope>
    <source>
        <strain evidence="4 5">DSM 29761</strain>
    </source>
</reference>
<gene>
    <name evidence="4" type="ORF">R4Z09_12705</name>
</gene>
<dbReference type="EMBL" id="CP137640">
    <property type="protein sequence ID" value="WVX84390.1"/>
    <property type="molecule type" value="Genomic_DNA"/>
</dbReference>
<evidence type="ECO:0000313" key="4">
    <source>
        <dbReference type="EMBL" id="WVX84390.1"/>
    </source>
</evidence>
<protein>
    <recommendedName>
        <fullName evidence="3">ATP-dependent DNA ligase family profile domain-containing protein</fullName>
    </recommendedName>
</protein>
<evidence type="ECO:0000313" key="5">
    <source>
        <dbReference type="Proteomes" id="UP001357223"/>
    </source>
</evidence>
<dbReference type="PANTHER" id="PTHR45674:SF4">
    <property type="entry name" value="DNA LIGASE 1"/>
    <property type="match status" value="1"/>
</dbReference>
<dbReference type="Proteomes" id="UP001357223">
    <property type="component" value="Chromosome"/>
</dbReference>
<comment type="similarity">
    <text evidence="1">Belongs to the ATP-dependent DNA ligase family.</text>
</comment>
<evidence type="ECO:0000259" key="3">
    <source>
        <dbReference type="Pfam" id="PF01068"/>
    </source>
</evidence>
<dbReference type="Gene3D" id="3.30.1490.70">
    <property type="match status" value="1"/>
</dbReference>
<evidence type="ECO:0000256" key="1">
    <source>
        <dbReference type="ARBA" id="ARBA00007572"/>
    </source>
</evidence>
<dbReference type="InterPro" id="IPR012310">
    <property type="entry name" value="DNA_ligase_ATP-dep_cent"/>
</dbReference>
<organism evidence="4 5">
    <name type="scientific">Niallia oryzisoli</name>
    <dbReference type="NCBI Taxonomy" id="1737571"/>
    <lineage>
        <taxon>Bacteria</taxon>
        <taxon>Bacillati</taxon>
        <taxon>Bacillota</taxon>
        <taxon>Bacilli</taxon>
        <taxon>Bacillales</taxon>
        <taxon>Bacillaceae</taxon>
        <taxon>Niallia</taxon>
    </lineage>
</organism>
<evidence type="ECO:0000256" key="2">
    <source>
        <dbReference type="ARBA" id="ARBA00022598"/>
    </source>
</evidence>
<dbReference type="SUPFAM" id="SSF56091">
    <property type="entry name" value="DNA ligase/mRNA capping enzyme, catalytic domain"/>
    <property type="match status" value="1"/>
</dbReference>
<dbReference type="Pfam" id="PF01068">
    <property type="entry name" value="DNA_ligase_A_M"/>
    <property type="match status" value="1"/>
</dbReference>
<proteinExistence type="inferred from homology"/>
<sequence length="177" mass="20149">MTELKLDGIRLILSKFDDKVKLYTRHKNEVTVSFPELLTIDIPNGTVMDGEIIVSDPEGKPDFEAMMSRFQSKRKNLGIGTLTYAVFDVIQYKGESVTHLLLLDRKQLLNEIITKDTSLVTKVKYIEGNGTAFFDLIKQQALEGIVMKQKYSHGSVNLLLPAIRNNLRRNKTLLEHN</sequence>
<dbReference type="InterPro" id="IPR050191">
    <property type="entry name" value="ATP-dep_DNA_ligase"/>
</dbReference>
<keyword evidence="5" id="KW-1185">Reference proteome</keyword>
<accession>A0ABZ2CL45</accession>
<dbReference type="PANTHER" id="PTHR45674">
    <property type="entry name" value="DNA LIGASE 1/3 FAMILY MEMBER"/>
    <property type="match status" value="1"/>
</dbReference>